<keyword evidence="3" id="KW-0378">Hydrolase</keyword>
<protein>
    <submittedName>
        <fullName evidence="3">Putative amidohydrolase</fullName>
    </submittedName>
</protein>
<accession>A0A378U7H6</accession>
<comment type="similarity">
    <text evidence="1">Belongs to the carbon-nitrogen hydrolase superfamily. NIT1/NIT2 family.</text>
</comment>
<dbReference type="InterPro" id="IPR036526">
    <property type="entry name" value="C-N_Hydrolase_sf"/>
</dbReference>
<dbReference type="PROSITE" id="PS50263">
    <property type="entry name" value="CN_HYDROLASE"/>
    <property type="match status" value="1"/>
</dbReference>
<dbReference type="InterPro" id="IPR003010">
    <property type="entry name" value="C-N_Hydrolase"/>
</dbReference>
<sequence>MTATPLRIAACQITSVADPAVNLAIMESWVRRAADVGARVVVFPEATMAHFGTPLAAVAQAVDGPWATAVAELADVHSVLIATGMFTPTATACETPCCSAGSDTTSDTTRSICTTRSATANRIRSHREPSR</sequence>
<gene>
    <name evidence="3" type="ORF">NCTC1542_00166</name>
</gene>
<evidence type="ECO:0000259" key="2">
    <source>
        <dbReference type="PROSITE" id="PS50263"/>
    </source>
</evidence>
<dbReference type="SUPFAM" id="SSF56317">
    <property type="entry name" value="Carbon-nitrogen hydrolase"/>
    <property type="match status" value="1"/>
</dbReference>
<proteinExistence type="inferred from homology"/>
<feature type="domain" description="CN hydrolase" evidence="2">
    <location>
        <begin position="6"/>
        <end position="131"/>
    </location>
</feature>
<dbReference type="Pfam" id="PF00795">
    <property type="entry name" value="CN_hydrolase"/>
    <property type="match status" value="1"/>
</dbReference>
<organism evidence="3 4">
    <name type="scientific">Mycolicibacterium fortuitum</name>
    <name type="common">Mycobacterium fortuitum</name>
    <dbReference type="NCBI Taxonomy" id="1766"/>
    <lineage>
        <taxon>Bacteria</taxon>
        <taxon>Bacillati</taxon>
        <taxon>Actinomycetota</taxon>
        <taxon>Actinomycetes</taxon>
        <taxon>Mycobacteriales</taxon>
        <taxon>Mycobacteriaceae</taxon>
        <taxon>Mycolicibacterium</taxon>
    </lineage>
</organism>
<dbReference type="EMBL" id="UGQY01000001">
    <property type="protein sequence ID" value="STZ72629.1"/>
    <property type="molecule type" value="Genomic_DNA"/>
</dbReference>
<dbReference type="Proteomes" id="UP000255389">
    <property type="component" value="Unassembled WGS sequence"/>
</dbReference>
<dbReference type="PANTHER" id="PTHR23088">
    <property type="entry name" value="NITRILASE-RELATED"/>
    <property type="match status" value="1"/>
</dbReference>
<dbReference type="PANTHER" id="PTHR23088:SF27">
    <property type="entry name" value="DEAMINATED GLUTATHIONE AMIDASE"/>
    <property type="match status" value="1"/>
</dbReference>
<evidence type="ECO:0000313" key="4">
    <source>
        <dbReference type="Proteomes" id="UP000255389"/>
    </source>
</evidence>
<dbReference type="GO" id="GO:0016787">
    <property type="term" value="F:hydrolase activity"/>
    <property type="evidence" value="ECO:0007669"/>
    <property type="project" value="UniProtKB-KW"/>
</dbReference>
<dbReference type="Gene3D" id="3.60.110.10">
    <property type="entry name" value="Carbon-nitrogen hydrolase"/>
    <property type="match status" value="1"/>
</dbReference>
<evidence type="ECO:0000256" key="1">
    <source>
        <dbReference type="ARBA" id="ARBA00010613"/>
    </source>
</evidence>
<dbReference type="AlphaFoldDB" id="A0A378U7H6"/>
<reference evidence="3 4" key="1">
    <citation type="submission" date="2018-06" db="EMBL/GenBank/DDBJ databases">
        <authorList>
            <consortium name="Pathogen Informatics"/>
            <person name="Doyle S."/>
        </authorList>
    </citation>
    <scope>NUCLEOTIDE SEQUENCE [LARGE SCALE GENOMIC DNA]</scope>
    <source>
        <strain evidence="3 4">NCTC1542</strain>
    </source>
</reference>
<evidence type="ECO:0000313" key="3">
    <source>
        <dbReference type="EMBL" id="STZ72629.1"/>
    </source>
</evidence>
<name>A0A378U7H6_MYCFO</name>